<evidence type="ECO:0000256" key="3">
    <source>
        <dbReference type="ARBA" id="ARBA00022485"/>
    </source>
</evidence>
<protein>
    <submittedName>
        <fullName evidence="8">Aldehyde ferredoxin oxidoreductase</fullName>
    </submittedName>
</protein>
<keyword evidence="5" id="KW-0408">Iron</keyword>
<dbReference type="Pfam" id="PF02730">
    <property type="entry name" value="AFOR_N"/>
    <property type="match status" value="1"/>
</dbReference>
<dbReference type="GO" id="GO:0009055">
    <property type="term" value="F:electron transfer activity"/>
    <property type="evidence" value="ECO:0007669"/>
    <property type="project" value="InterPro"/>
</dbReference>
<evidence type="ECO:0000256" key="4">
    <source>
        <dbReference type="ARBA" id="ARBA00022723"/>
    </source>
</evidence>
<evidence type="ECO:0000256" key="2">
    <source>
        <dbReference type="ARBA" id="ARBA00011032"/>
    </source>
</evidence>
<dbReference type="SUPFAM" id="SSF56228">
    <property type="entry name" value="Aldehyde ferredoxin oxidoreductase, N-terminal domain"/>
    <property type="match status" value="1"/>
</dbReference>
<keyword evidence="4" id="KW-0479">Metal-binding</keyword>
<comment type="caution">
    <text evidence="8">The sequence shown here is derived from an EMBL/GenBank/DDBJ whole genome shotgun (WGS) entry which is preliminary data.</text>
</comment>
<dbReference type="PANTHER" id="PTHR30038">
    <property type="entry name" value="ALDEHYDE FERREDOXIN OXIDOREDUCTASE"/>
    <property type="match status" value="1"/>
</dbReference>
<dbReference type="EMBL" id="DSGT01000003">
    <property type="protein sequence ID" value="HEW52816.1"/>
    <property type="molecule type" value="Genomic_DNA"/>
</dbReference>
<feature type="domain" description="Aldehyde ferredoxin oxidoreductase N-terminal" evidence="7">
    <location>
        <begin position="1"/>
        <end position="230"/>
    </location>
</feature>
<comment type="cofactor">
    <cofactor evidence="1">
        <name>[4Fe-4S] cluster</name>
        <dbReference type="ChEBI" id="CHEBI:49883"/>
    </cofactor>
</comment>
<dbReference type="InterPro" id="IPR051919">
    <property type="entry name" value="W-dependent_AOR"/>
</dbReference>
<evidence type="ECO:0000256" key="6">
    <source>
        <dbReference type="ARBA" id="ARBA00023014"/>
    </source>
</evidence>
<accession>A0A7C2ZBX3</accession>
<dbReference type="GO" id="GO:0016625">
    <property type="term" value="F:oxidoreductase activity, acting on the aldehyde or oxo group of donors, iron-sulfur protein as acceptor"/>
    <property type="evidence" value="ECO:0007669"/>
    <property type="project" value="InterPro"/>
</dbReference>
<dbReference type="Pfam" id="PF01314">
    <property type="entry name" value="AFOR_C"/>
    <property type="match status" value="1"/>
</dbReference>
<dbReference type="InterPro" id="IPR013984">
    <property type="entry name" value="Ald_Fedxn_OxRdtase_dom2"/>
</dbReference>
<dbReference type="AlphaFoldDB" id="A0A7C2ZBX3"/>
<evidence type="ECO:0000256" key="5">
    <source>
        <dbReference type="ARBA" id="ARBA00023004"/>
    </source>
</evidence>
<evidence type="ECO:0000259" key="7">
    <source>
        <dbReference type="SMART" id="SM00790"/>
    </source>
</evidence>
<dbReference type="InterPro" id="IPR013983">
    <property type="entry name" value="Ald_Fedxn_OxRdtase_N"/>
</dbReference>
<dbReference type="GO" id="GO:0051539">
    <property type="term" value="F:4 iron, 4 sulfur cluster binding"/>
    <property type="evidence" value="ECO:0007669"/>
    <property type="project" value="UniProtKB-KW"/>
</dbReference>
<evidence type="ECO:0000256" key="1">
    <source>
        <dbReference type="ARBA" id="ARBA00001966"/>
    </source>
</evidence>
<proteinExistence type="inferred from homology"/>
<dbReference type="GO" id="GO:0046872">
    <property type="term" value="F:metal ion binding"/>
    <property type="evidence" value="ECO:0007669"/>
    <property type="project" value="UniProtKB-KW"/>
</dbReference>
<gene>
    <name evidence="8" type="ORF">ENO77_01400</name>
</gene>
<dbReference type="InterPro" id="IPR036503">
    <property type="entry name" value="Ald_Fedxn_OxRdtase_N_sf"/>
</dbReference>
<sequence length="655" mass="74304">MMYRVARIDVGSKHYQLREYDVNEILGPIDLGVKIHYEIQSWKYNVLDPHNVLILGCGPFAGSKIFGSHRIIAIFRSPESKGLHFTAMGGVGYKFIRCGVHAISIEGKAEKPTIIMIEGEEDGNVKISFDHIDEKILEQIFRGYGDHLGAPALERYLIDNYWDFITRTQARPIVVGPAAFNTIYGALISLDVDTSKQRFIPGREDFAARGGGGSVLAQAHNVIAIVAGGSWKPNLPETLTDITKLNEFFKKLANSDYIQTVTKATVKYRYDETIGAGGTFGVNYPHYRELLPLFNYNTTYLPKHIRRKLVDILIERFWMPFVEETFIKNKSWETCGEPCPAACKKIWRGKKVDYEPFNAMGPFIGVLSLDKASKNVDLGDALGYDLITLGHIVAWLLEAVYKGLLKPEEIGIKDVPNLDPNALNIDLWSKNSELARDIIINLTEKKTEVLKIIAEKGIRAAAKELDRMFKDRVEKIRIRFEDLVVYVPYGEDGYMTPTFYWSPGVILPLPITGKYLTNYTPTFTEPDEFAKTVTIRAIKEILVENAGFCRFHRGWLEKYLPELYKLIGATVDLDKHGRELYLSIALYNVAANAKPQYLESEKAKDIIYTIAIEVNNTNWVPKFLSDRDGAIREWWIKTGNLIVEQLGLPRDWITS</sequence>
<reference evidence="8" key="1">
    <citation type="journal article" date="2020" name="mSystems">
        <title>Genome- and Community-Level Interaction Insights into Carbon Utilization and Element Cycling Functions of Hydrothermarchaeota in Hydrothermal Sediment.</title>
        <authorList>
            <person name="Zhou Z."/>
            <person name="Liu Y."/>
            <person name="Xu W."/>
            <person name="Pan J."/>
            <person name="Luo Z.H."/>
            <person name="Li M."/>
        </authorList>
    </citation>
    <scope>NUCLEOTIDE SEQUENCE [LARGE SCALE GENOMIC DNA]</scope>
    <source>
        <strain evidence="8">SpSt-16</strain>
    </source>
</reference>
<dbReference type="Gene3D" id="3.60.9.10">
    <property type="entry name" value="Aldehyde ferredoxin oxidoreductase, N-terminal domain"/>
    <property type="match status" value="1"/>
</dbReference>
<dbReference type="Gene3D" id="1.10.569.10">
    <property type="entry name" value="Aldehyde Ferredoxin Oxidoreductase Protein, subunit A, domain 2"/>
    <property type="match status" value="1"/>
</dbReference>
<dbReference type="SMART" id="SM00790">
    <property type="entry name" value="AFOR_N"/>
    <property type="match status" value="1"/>
</dbReference>
<dbReference type="InterPro" id="IPR036021">
    <property type="entry name" value="Tungsten_al_ferr_oxy-like_C"/>
</dbReference>
<dbReference type="SUPFAM" id="SSF48310">
    <property type="entry name" value="Aldehyde ferredoxin oxidoreductase, C-terminal domains"/>
    <property type="match status" value="1"/>
</dbReference>
<dbReference type="InterPro" id="IPR001203">
    <property type="entry name" value="OxRdtase_Ald_Fedxn_C"/>
</dbReference>
<evidence type="ECO:0000313" key="8">
    <source>
        <dbReference type="EMBL" id="HEW52816.1"/>
    </source>
</evidence>
<keyword evidence="6" id="KW-0411">Iron-sulfur</keyword>
<keyword evidence="3" id="KW-0004">4Fe-4S</keyword>
<name>A0A7C2ZBX3_9CREN</name>
<dbReference type="PANTHER" id="PTHR30038:SF7">
    <property type="entry name" value="TUNGSTEN-CONTAINING GLYCERALDEHYDE-3-PHOSPHATE:FERREDOXIN OXIDOREDUCTASE"/>
    <property type="match status" value="1"/>
</dbReference>
<comment type="similarity">
    <text evidence="2">Belongs to the AOR/FOR family.</text>
</comment>
<organism evidence="8">
    <name type="scientific">Ignisphaera aggregans</name>
    <dbReference type="NCBI Taxonomy" id="334771"/>
    <lineage>
        <taxon>Archaea</taxon>
        <taxon>Thermoproteota</taxon>
        <taxon>Thermoprotei</taxon>
        <taxon>Desulfurococcales</taxon>
        <taxon>Desulfurococcaceae</taxon>
        <taxon>Ignisphaera</taxon>
    </lineage>
</organism>